<dbReference type="AlphaFoldDB" id="A0A2K3JPY2"/>
<evidence type="ECO:0000313" key="1">
    <source>
        <dbReference type="EMBL" id="PNX56101.1"/>
    </source>
</evidence>
<gene>
    <name evidence="1" type="ORF">L195_g058043</name>
</gene>
<dbReference type="EMBL" id="ASHM01118308">
    <property type="protein sequence ID" value="PNX56101.1"/>
    <property type="molecule type" value="Genomic_DNA"/>
</dbReference>
<proteinExistence type="predicted"/>
<accession>A0A2K3JPY2</accession>
<evidence type="ECO:0000313" key="2">
    <source>
        <dbReference type="Proteomes" id="UP000236291"/>
    </source>
</evidence>
<name>A0A2K3JPY2_TRIPR</name>
<sequence>MLPLKRKLFELHYTCTAVAAAQWDTPPDHLCQEDFRYKEPVKPFVEPSALISLLGHEKAAGGSSTLDLRTTSQ</sequence>
<reference evidence="1 2" key="2">
    <citation type="journal article" date="2017" name="Front. Plant Sci.">
        <title>Gene Classification and Mining of Molecular Markers Useful in Red Clover (Trifolium pratense) Breeding.</title>
        <authorList>
            <person name="Istvanek J."/>
            <person name="Dluhosova J."/>
            <person name="Dluhos P."/>
            <person name="Patkova L."/>
            <person name="Nedelnik J."/>
            <person name="Repkova J."/>
        </authorList>
    </citation>
    <scope>NUCLEOTIDE SEQUENCE [LARGE SCALE GENOMIC DNA]</scope>
    <source>
        <strain evidence="2">cv. Tatra</strain>
        <tissue evidence="1">Young leaves</tissue>
    </source>
</reference>
<protein>
    <submittedName>
        <fullName evidence="1">Uncharacterized protein</fullName>
    </submittedName>
</protein>
<comment type="caution">
    <text evidence="1">The sequence shown here is derived from an EMBL/GenBank/DDBJ whole genome shotgun (WGS) entry which is preliminary data.</text>
</comment>
<organism evidence="1 2">
    <name type="scientific">Trifolium pratense</name>
    <name type="common">Red clover</name>
    <dbReference type="NCBI Taxonomy" id="57577"/>
    <lineage>
        <taxon>Eukaryota</taxon>
        <taxon>Viridiplantae</taxon>
        <taxon>Streptophyta</taxon>
        <taxon>Embryophyta</taxon>
        <taxon>Tracheophyta</taxon>
        <taxon>Spermatophyta</taxon>
        <taxon>Magnoliopsida</taxon>
        <taxon>eudicotyledons</taxon>
        <taxon>Gunneridae</taxon>
        <taxon>Pentapetalae</taxon>
        <taxon>rosids</taxon>
        <taxon>fabids</taxon>
        <taxon>Fabales</taxon>
        <taxon>Fabaceae</taxon>
        <taxon>Papilionoideae</taxon>
        <taxon>50 kb inversion clade</taxon>
        <taxon>NPAAA clade</taxon>
        <taxon>Hologalegina</taxon>
        <taxon>IRL clade</taxon>
        <taxon>Trifolieae</taxon>
        <taxon>Trifolium</taxon>
    </lineage>
</organism>
<feature type="non-terminal residue" evidence="1">
    <location>
        <position position="73"/>
    </location>
</feature>
<reference evidence="1 2" key="1">
    <citation type="journal article" date="2014" name="Am. J. Bot.">
        <title>Genome assembly and annotation for red clover (Trifolium pratense; Fabaceae).</title>
        <authorList>
            <person name="Istvanek J."/>
            <person name="Jaros M."/>
            <person name="Krenek A."/>
            <person name="Repkova J."/>
        </authorList>
    </citation>
    <scope>NUCLEOTIDE SEQUENCE [LARGE SCALE GENOMIC DNA]</scope>
    <source>
        <strain evidence="2">cv. Tatra</strain>
        <tissue evidence="1">Young leaves</tissue>
    </source>
</reference>
<dbReference type="Proteomes" id="UP000236291">
    <property type="component" value="Unassembled WGS sequence"/>
</dbReference>